<evidence type="ECO:0000256" key="2">
    <source>
        <dbReference type="SAM" id="Phobius"/>
    </source>
</evidence>
<organism evidence="3 4">
    <name type="scientific">Raphidocelis subcapitata</name>
    <dbReference type="NCBI Taxonomy" id="307507"/>
    <lineage>
        <taxon>Eukaryota</taxon>
        <taxon>Viridiplantae</taxon>
        <taxon>Chlorophyta</taxon>
        <taxon>core chlorophytes</taxon>
        <taxon>Chlorophyceae</taxon>
        <taxon>CS clade</taxon>
        <taxon>Sphaeropleales</taxon>
        <taxon>Selenastraceae</taxon>
        <taxon>Raphidocelis</taxon>
    </lineage>
</organism>
<keyword evidence="2" id="KW-0812">Transmembrane</keyword>
<feature type="region of interest" description="Disordered" evidence="1">
    <location>
        <begin position="1"/>
        <end position="21"/>
    </location>
</feature>
<feature type="region of interest" description="Disordered" evidence="1">
    <location>
        <begin position="326"/>
        <end position="350"/>
    </location>
</feature>
<accession>A0A2V0NW26</accession>
<gene>
    <name evidence="3" type="ORF">Rsub_04953</name>
</gene>
<comment type="caution">
    <text evidence="3">The sequence shown here is derived from an EMBL/GenBank/DDBJ whole genome shotgun (WGS) entry which is preliminary data.</text>
</comment>
<dbReference type="AlphaFoldDB" id="A0A2V0NW26"/>
<feature type="transmembrane region" description="Helical" evidence="2">
    <location>
        <begin position="272"/>
        <end position="291"/>
    </location>
</feature>
<proteinExistence type="predicted"/>
<keyword evidence="4" id="KW-1185">Reference proteome</keyword>
<reference evidence="3 4" key="1">
    <citation type="journal article" date="2018" name="Sci. Rep.">
        <title>Raphidocelis subcapitata (=Pseudokirchneriella subcapitata) provides an insight into genome evolution and environmental adaptations in the Sphaeropleales.</title>
        <authorList>
            <person name="Suzuki S."/>
            <person name="Yamaguchi H."/>
            <person name="Nakajima N."/>
            <person name="Kawachi M."/>
        </authorList>
    </citation>
    <scope>NUCLEOTIDE SEQUENCE [LARGE SCALE GENOMIC DNA]</scope>
    <source>
        <strain evidence="3 4">NIES-35</strain>
    </source>
</reference>
<feature type="transmembrane region" description="Helical" evidence="2">
    <location>
        <begin position="207"/>
        <end position="226"/>
    </location>
</feature>
<dbReference type="Proteomes" id="UP000247498">
    <property type="component" value="Unassembled WGS sequence"/>
</dbReference>
<feature type="compositionally biased region" description="Pro residues" evidence="1">
    <location>
        <begin position="1"/>
        <end position="20"/>
    </location>
</feature>
<feature type="transmembrane region" description="Helical" evidence="2">
    <location>
        <begin position="69"/>
        <end position="91"/>
    </location>
</feature>
<feature type="transmembrane region" description="Helical" evidence="2">
    <location>
        <begin position="149"/>
        <end position="168"/>
    </location>
</feature>
<keyword evidence="2" id="KW-1133">Transmembrane helix</keyword>
<protein>
    <submittedName>
        <fullName evidence="3">Uncharacterized protein</fullName>
    </submittedName>
</protein>
<evidence type="ECO:0000313" key="4">
    <source>
        <dbReference type="Proteomes" id="UP000247498"/>
    </source>
</evidence>
<dbReference type="OrthoDB" id="10595598at2759"/>
<name>A0A2V0NW26_9CHLO</name>
<keyword evidence="2" id="KW-0472">Membrane</keyword>
<feature type="transmembrane region" description="Helical" evidence="2">
    <location>
        <begin position="28"/>
        <end position="49"/>
    </location>
</feature>
<evidence type="ECO:0000256" key="1">
    <source>
        <dbReference type="SAM" id="MobiDB-lite"/>
    </source>
</evidence>
<sequence length="434" mass="44884">MAPTAPPPASPRRPAGPPAPLAARRRQAALWGATLTAGLALILGGFAFLTPRPPPGQPFVWRPPGGAGLTAREAAGVLAGAAAMGAAILAVQELLLRPLFGRRAPHTTDAVFFSSSIAVRAVFAAVLARHHFGPDGADAAALGDLGHRLPIVALFIAAYASDLVQMLARPSEFGNNYTSMVVPHHVITLAWFGAWLAVAAPRSAAGAPVWNTAVFYLTCCVPIHAFKLATAFHKPRWAPLMLLPVLCLHWALLLGSQAYYFAQCSCSALGCWNLGSVLLMLGGWGMVIYTLDTRFNSIVQGGSRVLGAPISFYDIPALLAGRDPAASAPAPRAPEAASEAAAGASSEADDAPQVTAEIVLPTAKAAAAGGKGWGLRRRGGGGQKLRLRDRWAPACVAAFEELWEEELEASGSWKLLASAAAASAAAPAAAQAAN</sequence>
<feature type="transmembrane region" description="Helical" evidence="2">
    <location>
        <begin position="180"/>
        <end position="201"/>
    </location>
</feature>
<evidence type="ECO:0000313" key="3">
    <source>
        <dbReference type="EMBL" id="GBF91848.1"/>
    </source>
</evidence>
<feature type="compositionally biased region" description="Low complexity" evidence="1">
    <location>
        <begin position="326"/>
        <end position="346"/>
    </location>
</feature>
<feature type="transmembrane region" description="Helical" evidence="2">
    <location>
        <begin position="238"/>
        <end position="260"/>
    </location>
</feature>
<dbReference type="EMBL" id="BDRX01000027">
    <property type="protein sequence ID" value="GBF91848.1"/>
    <property type="molecule type" value="Genomic_DNA"/>
</dbReference>
<dbReference type="InParanoid" id="A0A2V0NW26"/>